<name>A0ABV7ZBG2_9DEIO</name>
<protein>
    <submittedName>
        <fullName evidence="2">Uncharacterized protein</fullName>
    </submittedName>
</protein>
<feature type="transmembrane region" description="Helical" evidence="1">
    <location>
        <begin position="6"/>
        <end position="27"/>
    </location>
</feature>
<proteinExistence type="predicted"/>
<dbReference type="Proteomes" id="UP001595803">
    <property type="component" value="Unassembled WGS sequence"/>
</dbReference>
<keyword evidence="3" id="KW-1185">Reference proteome</keyword>
<sequence length="76" mass="7932">MNKTERTILVSAGIVGLAVILGSVIIADKLSRSLDEKDFWAGSNIPQVAGDVHNVTSGVSQGIAAVNQVISGWTRV</sequence>
<organism evidence="2 3">
    <name type="scientific">Deinococcus rufus</name>
    <dbReference type="NCBI Taxonomy" id="2136097"/>
    <lineage>
        <taxon>Bacteria</taxon>
        <taxon>Thermotogati</taxon>
        <taxon>Deinococcota</taxon>
        <taxon>Deinococci</taxon>
        <taxon>Deinococcales</taxon>
        <taxon>Deinococcaceae</taxon>
        <taxon>Deinococcus</taxon>
    </lineage>
</organism>
<evidence type="ECO:0000256" key="1">
    <source>
        <dbReference type="SAM" id="Phobius"/>
    </source>
</evidence>
<evidence type="ECO:0000313" key="3">
    <source>
        <dbReference type="Proteomes" id="UP001595803"/>
    </source>
</evidence>
<keyword evidence="1" id="KW-1133">Transmembrane helix</keyword>
<comment type="caution">
    <text evidence="2">The sequence shown here is derived from an EMBL/GenBank/DDBJ whole genome shotgun (WGS) entry which is preliminary data.</text>
</comment>
<gene>
    <name evidence="2" type="ORF">ACFOSB_17885</name>
</gene>
<accession>A0ABV7ZBG2</accession>
<dbReference type="EMBL" id="JBHRZG010000024">
    <property type="protein sequence ID" value="MFC3834732.1"/>
    <property type="molecule type" value="Genomic_DNA"/>
</dbReference>
<keyword evidence="1" id="KW-0812">Transmembrane</keyword>
<reference evidence="3" key="1">
    <citation type="journal article" date="2019" name="Int. J. Syst. Evol. Microbiol.">
        <title>The Global Catalogue of Microorganisms (GCM) 10K type strain sequencing project: providing services to taxonomists for standard genome sequencing and annotation.</title>
        <authorList>
            <consortium name="The Broad Institute Genomics Platform"/>
            <consortium name="The Broad Institute Genome Sequencing Center for Infectious Disease"/>
            <person name="Wu L."/>
            <person name="Ma J."/>
        </authorList>
    </citation>
    <scope>NUCLEOTIDE SEQUENCE [LARGE SCALE GENOMIC DNA]</scope>
    <source>
        <strain evidence="3">CCTCC AB 2017081</strain>
    </source>
</reference>
<dbReference type="RefSeq" id="WP_322472275.1">
    <property type="nucleotide sequence ID" value="NZ_JBHRZG010000024.1"/>
</dbReference>
<evidence type="ECO:0000313" key="2">
    <source>
        <dbReference type="EMBL" id="MFC3834732.1"/>
    </source>
</evidence>
<keyword evidence="1" id="KW-0472">Membrane</keyword>